<evidence type="ECO:0000313" key="1">
    <source>
        <dbReference type="EMBL" id="QQZ10221.1"/>
    </source>
</evidence>
<proteinExistence type="predicted"/>
<protein>
    <submittedName>
        <fullName evidence="1">Uncharacterized protein</fullName>
    </submittedName>
</protein>
<dbReference type="RefSeq" id="WP_202779167.1">
    <property type="nucleotide sequence ID" value="NZ_CP065425.1"/>
</dbReference>
<organism evidence="1 2">
    <name type="scientific">Heyndrickxia vini</name>
    <dbReference type="NCBI Taxonomy" id="1476025"/>
    <lineage>
        <taxon>Bacteria</taxon>
        <taxon>Bacillati</taxon>
        <taxon>Bacillota</taxon>
        <taxon>Bacilli</taxon>
        <taxon>Bacillales</taxon>
        <taxon>Bacillaceae</taxon>
        <taxon>Heyndrickxia</taxon>
    </lineage>
</organism>
<dbReference type="Proteomes" id="UP000595691">
    <property type="component" value="Chromosome"/>
</dbReference>
<gene>
    <name evidence="1" type="ORF">I5776_04490</name>
</gene>
<accession>A0ABX7E3S7</accession>
<sequence>MDNLATKTSEDNEFIHSKLMIQVFDEQGSYPFQSLDFSNKIVFEMFDYTLRTPLEKADAFTQLLKIPFDCHLWILPITEETLEYQQEIPELKSAALFDMLSSIKDTIQRDRTFIITTFQQIKSIAKFCKSLGFTLKNLEQMELENIRVSY</sequence>
<reference evidence="1 2" key="1">
    <citation type="submission" date="2020-11" db="EMBL/GenBank/DDBJ databases">
        <title>Taxonomic evaluation of the Bacillus sporothermodurans group of bacteria based on whole genome sequences.</title>
        <authorList>
            <person name="Fiedler G."/>
            <person name="Herbstmann A.-D."/>
            <person name="Doll E."/>
            <person name="Wenning M."/>
            <person name="Brinks E."/>
            <person name="Kabisch J."/>
            <person name="Breitenwieser F."/>
            <person name="Lappann M."/>
            <person name="Boehnlein C."/>
            <person name="Franz C."/>
        </authorList>
    </citation>
    <scope>NUCLEOTIDE SEQUENCE [LARGE SCALE GENOMIC DNA]</scope>
    <source>
        <strain evidence="1 2">JCM 19841</strain>
    </source>
</reference>
<dbReference type="EMBL" id="CP065425">
    <property type="protein sequence ID" value="QQZ10221.1"/>
    <property type="molecule type" value="Genomic_DNA"/>
</dbReference>
<evidence type="ECO:0000313" key="2">
    <source>
        <dbReference type="Proteomes" id="UP000595691"/>
    </source>
</evidence>
<keyword evidence="2" id="KW-1185">Reference proteome</keyword>
<name>A0ABX7E3S7_9BACI</name>